<dbReference type="RefSeq" id="WP_231012922.1">
    <property type="nucleotide sequence ID" value="NZ_BAAAEW010000026.1"/>
</dbReference>
<evidence type="ECO:0000259" key="2">
    <source>
        <dbReference type="Pfam" id="PF12850"/>
    </source>
</evidence>
<dbReference type="PANTHER" id="PTHR42850:SF2">
    <property type="entry name" value="BLL5683 PROTEIN"/>
    <property type="match status" value="1"/>
</dbReference>
<dbReference type="PANTHER" id="PTHR42850">
    <property type="entry name" value="METALLOPHOSPHOESTERASE"/>
    <property type="match status" value="1"/>
</dbReference>
<sequence length="267" mass="28570">MNRIAFVSDIHGNLPALEAVAAQIAAAGVDTVVNLGDIASGPLWPRETVQWLMQRDWPTIAGNHERQVLTLPRERMGASDAFAAAQLGAPERAWLAALPPSRWCGEQVFCCHGTPTDDLQYLLETVVPGFDPADPTPTTLSLRAATAAELQVRLAGLAHQPVQPTLLACGHSHVPRTAAQGHTLLLNPGSVGLQAYDDVHPHPHWVETGHPQACWALAELGPTGWQLALMATPYDFEPAASRADENGRGDWADALRSGRVGRLEPAA</sequence>
<comment type="similarity">
    <text evidence="1">Belongs to the metallophosphoesterase superfamily. YfcE family.</text>
</comment>
<dbReference type="Pfam" id="PF12850">
    <property type="entry name" value="Metallophos_2"/>
    <property type="match status" value="1"/>
</dbReference>
<reference evidence="3 4" key="1">
    <citation type="journal article" date="2019" name="Int. J. Syst. Evol. Microbiol.">
        <title>The Global Catalogue of Microorganisms (GCM) 10K type strain sequencing project: providing services to taxonomists for standard genome sequencing and annotation.</title>
        <authorList>
            <consortium name="The Broad Institute Genomics Platform"/>
            <consortium name="The Broad Institute Genome Sequencing Center for Infectious Disease"/>
            <person name="Wu L."/>
            <person name="Ma J."/>
        </authorList>
    </citation>
    <scope>NUCLEOTIDE SEQUENCE [LARGE SCALE GENOMIC DNA]</scope>
    <source>
        <strain evidence="3 4">JCM 15503</strain>
    </source>
</reference>
<evidence type="ECO:0000313" key="4">
    <source>
        <dbReference type="Proteomes" id="UP001500279"/>
    </source>
</evidence>
<evidence type="ECO:0000313" key="3">
    <source>
        <dbReference type="EMBL" id="GAA0760990.1"/>
    </source>
</evidence>
<proteinExistence type="inferred from homology"/>
<dbReference type="SUPFAM" id="SSF56300">
    <property type="entry name" value="Metallo-dependent phosphatases"/>
    <property type="match status" value="1"/>
</dbReference>
<gene>
    <name evidence="3" type="ORF">GCM10009107_44210</name>
</gene>
<dbReference type="PIRSF" id="PIRSF000883">
    <property type="entry name" value="Pesterase_MJ0912"/>
    <property type="match status" value="1"/>
</dbReference>
<dbReference type="Proteomes" id="UP001500279">
    <property type="component" value="Unassembled WGS sequence"/>
</dbReference>
<dbReference type="InterPro" id="IPR011152">
    <property type="entry name" value="Pesterase_MJ0912"/>
</dbReference>
<dbReference type="InterPro" id="IPR024654">
    <property type="entry name" value="Calcineurin-like_PHP_lpxH"/>
</dbReference>
<comment type="caution">
    <text evidence="3">The sequence shown here is derived from an EMBL/GenBank/DDBJ whole genome shotgun (WGS) entry which is preliminary data.</text>
</comment>
<organism evidence="3 4">
    <name type="scientific">Ideonella azotifigens</name>
    <dbReference type="NCBI Taxonomy" id="513160"/>
    <lineage>
        <taxon>Bacteria</taxon>
        <taxon>Pseudomonadati</taxon>
        <taxon>Pseudomonadota</taxon>
        <taxon>Betaproteobacteria</taxon>
        <taxon>Burkholderiales</taxon>
        <taxon>Sphaerotilaceae</taxon>
        <taxon>Ideonella</taxon>
    </lineage>
</organism>
<dbReference type="EMBL" id="BAAAEW010000026">
    <property type="protein sequence ID" value="GAA0760990.1"/>
    <property type="molecule type" value="Genomic_DNA"/>
</dbReference>
<protein>
    <submittedName>
        <fullName evidence="3">Metallophosphoesterase family protein</fullName>
    </submittedName>
</protein>
<evidence type="ECO:0000256" key="1">
    <source>
        <dbReference type="ARBA" id="ARBA00008950"/>
    </source>
</evidence>
<keyword evidence="4" id="KW-1185">Reference proteome</keyword>
<dbReference type="Gene3D" id="3.60.21.10">
    <property type="match status" value="1"/>
</dbReference>
<feature type="domain" description="Calcineurin-like phosphoesterase" evidence="2">
    <location>
        <begin position="3"/>
        <end position="194"/>
    </location>
</feature>
<dbReference type="InterPro" id="IPR050126">
    <property type="entry name" value="Ap4A_hydrolase"/>
</dbReference>
<dbReference type="CDD" id="cd00838">
    <property type="entry name" value="MPP_superfamily"/>
    <property type="match status" value="1"/>
</dbReference>
<name>A0ABN1KB97_9BURK</name>
<accession>A0ABN1KB97</accession>
<dbReference type="InterPro" id="IPR029052">
    <property type="entry name" value="Metallo-depent_PP-like"/>
</dbReference>